<dbReference type="EMBL" id="BGPR01004974">
    <property type="protein sequence ID" value="GBN05501.1"/>
    <property type="molecule type" value="Genomic_DNA"/>
</dbReference>
<protein>
    <submittedName>
        <fullName evidence="1">Uncharacterized protein</fullName>
    </submittedName>
</protein>
<gene>
    <name evidence="1" type="ORF">AVEN_68663_1</name>
</gene>
<dbReference type="Proteomes" id="UP000499080">
    <property type="component" value="Unassembled WGS sequence"/>
</dbReference>
<name>A0A4Y2KT30_ARAVE</name>
<reference evidence="1 2" key="1">
    <citation type="journal article" date="2019" name="Sci. Rep.">
        <title>Orb-weaving spider Araneus ventricosus genome elucidates the spidroin gene catalogue.</title>
        <authorList>
            <person name="Kono N."/>
            <person name="Nakamura H."/>
            <person name="Ohtoshi R."/>
            <person name="Moran D.A.P."/>
            <person name="Shinohara A."/>
            <person name="Yoshida Y."/>
            <person name="Fujiwara M."/>
            <person name="Mori M."/>
            <person name="Tomita M."/>
            <person name="Arakawa K."/>
        </authorList>
    </citation>
    <scope>NUCLEOTIDE SEQUENCE [LARGE SCALE GENOMIC DNA]</scope>
</reference>
<keyword evidence="2" id="KW-1185">Reference proteome</keyword>
<proteinExistence type="predicted"/>
<evidence type="ECO:0000313" key="1">
    <source>
        <dbReference type="EMBL" id="GBN05501.1"/>
    </source>
</evidence>
<comment type="caution">
    <text evidence="1">The sequence shown here is derived from an EMBL/GenBank/DDBJ whole genome shotgun (WGS) entry which is preliminary data.</text>
</comment>
<sequence>MVPRQLPRETIIPLPQGSTFCGFAFEREPRSASPRSHFSFMIKLPKWITNENEIQTLQPQHASSQRRPVLERSDRIAEELSHLHVMLKFPLYRTITLAPTYQVNP</sequence>
<organism evidence="1 2">
    <name type="scientific">Araneus ventricosus</name>
    <name type="common">Orbweaver spider</name>
    <name type="synonym">Epeira ventricosa</name>
    <dbReference type="NCBI Taxonomy" id="182803"/>
    <lineage>
        <taxon>Eukaryota</taxon>
        <taxon>Metazoa</taxon>
        <taxon>Ecdysozoa</taxon>
        <taxon>Arthropoda</taxon>
        <taxon>Chelicerata</taxon>
        <taxon>Arachnida</taxon>
        <taxon>Araneae</taxon>
        <taxon>Araneomorphae</taxon>
        <taxon>Entelegynae</taxon>
        <taxon>Araneoidea</taxon>
        <taxon>Araneidae</taxon>
        <taxon>Araneus</taxon>
    </lineage>
</organism>
<accession>A0A4Y2KT30</accession>
<dbReference type="AlphaFoldDB" id="A0A4Y2KT30"/>
<evidence type="ECO:0000313" key="2">
    <source>
        <dbReference type="Proteomes" id="UP000499080"/>
    </source>
</evidence>